<proteinExistence type="predicted"/>
<evidence type="ECO:0008006" key="3">
    <source>
        <dbReference type="Google" id="ProtNLM"/>
    </source>
</evidence>
<organism evidence="1 2">
    <name type="scientific">Paenibacillus agricola</name>
    <dbReference type="NCBI Taxonomy" id="2716264"/>
    <lineage>
        <taxon>Bacteria</taxon>
        <taxon>Bacillati</taxon>
        <taxon>Bacillota</taxon>
        <taxon>Bacilli</taxon>
        <taxon>Bacillales</taxon>
        <taxon>Paenibacillaceae</taxon>
        <taxon>Paenibacillus</taxon>
    </lineage>
</organism>
<dbReference type="Pfam" id="PF08890">
    <property type="entry name" value="Phage_TAC_5"/>
    <property type="match status" value="1"/>
</dbReference>
<dbReference type="Gene3D" id="3.30.2220.30">
    <property type="match status" value="1"/>
</dbReference>
<name>A0ABX0J672_9BACL</name>
<gene>
    <name evidence="1" type="ORF">G9U52_14915</name>
</gene>
<dbReference type="InterPro" id="IPR038559">
    <property type="entry name" value="XkdN-like_sf"/>
</dbReference>
<dbReference type="InterPro" id="IPR014986">
    <property type="entry name" value="XkdN-like"/>
</dbReference>
<evidence type="ECO:0000313" key="2">
    <source>
        <dbReference type="Proteomes" id="UP001165962"/>
    </source>
</evidence>
<sequence>MSNVIDPLQALLGASTNVEKDVYISRLGANFRIKALDTDSLNKAREQATHYIGKGSKREAVTDNTKLHAILITKLAVAPDFTNKALHEKYGVSNSVDCVQKALLPGEVAKLIAEGWKLSGFDDDEDAIDEIKN</sequence>
<dbReference type="Proteomes" id="UP001165962">
    <property type="component" value="Unassembled WGS sequence"/>
</dbReference>
<accession>A0ABX0J672</accession>
<protein>
    <recommendedName>
        <fullName evidence="3">XkdN-like tail assembly chaperone</fullName>
    </recommendedName>
</protein>
<keyword evidence="2" id="KW-1185">Reference proteome</keyword>
<reference evidence="1" key="1">
    <citation type="submission" date="2020-03" db="EMBL/GenBank/DDBJ databases">
        <title>Draft sequencing of Paenibacilllus sp. S3N08.</title>
        <authorList>
            <person name="Kim D.-U."/>
        </authorList>
    </citation>
    <scope>NUCLEOTIDE SEQUENCE</scope>
    <source>
        <strain evidence="1">S3N08</strain>
    </source>
</reference>
<dbReference type="RefSeq" id="WP_166150882.1">
    <property type="nucleotide sequence ID" value="NZ_JAAOIW010000005.1"/>
</dbReference>
<dbReference type="EMBL" id="JAAOIW010000005">
    <property type="protein sequence ID" value="NHN31128.1"/>
    <property type="molecule type" value="Genomic_DNA"/>
</dbReference>
<evidence type="ECO:0000313" key="1">
    <source>
        <dbReference type="EMBL" id="NHN31128.1"/>
    </source>
</evidence>
<comment type="caution">
    <text evidence="1">The sequence shown here is derived from an EMBL/GenBank/DDBJ whole genome shotgun (WGS) entry which is preliminary data.</text>
</comment>